<dbReference type="InterPro" id="IPR044600">
    <property type="entry name" value="ATL1/ATL16-like"/>
</dbReference>
<keyword evidence="9" id="KW-0833">Ubl conjugation pathway</keyword>
<keyword evidence="18" id="KW-1185">Reference proteome</keyword>
<organism evidence="17 18">
    <name type="scientific">Tetracentron sinense</name>
    <name type="common">Spur-leaf</name>
    <dbReference type="NCBI Taxonomy" id="13715"/>
    <lineage>
        <taxon>Eukaryota</taxon>
        <taxon>Viridiplantae</taxon>
        <taxon>Streptophyta</taxon>
        <taxon>Embryophyta</taxon>
        <taxon>Tracheophyta</taxon>
        <taxon>Spermatophyta</taxon>
        <taxon>Magnoliopsida</taxon>
        <taxon>Trochodendrales</taxon>
        <taxon>Trochodendraceae</taxon>
        <taxon>Tetracentron</taxon>
    </lineage>
</organism>
<dbReference type="Proteomes" id="UP000655225">
    <property type="component" value="Unassembled WGS sequence"/>
</dbReference>
<dbReference type="FunFam" id="3.30.40.10:FF:000187">
    <property type="entry name" value="E3 ubiquitin-protein ligase ATL6"/>
    <property type="match status" value="1"/>
</dbReference>
<evidence type="ECO:0000256" key="3">
    <source>
        <dbReference type="ARBA" id="ARBA00004906"/>
    </source>
</evidence>
<comment type="pathway">
    <text evidence="3">Protein modification; protein ubiquitination.</text>
</comment>
<evidence type="ECO:0000256" key="9">
    <source>
        <dbReference type="ARBA" id="ARBA00022786"/>
    </source>
</evidence>
<keyword evidence="7" id="KW-0479">Metal-binding</keyword>
<gene>
    <name evidence="17" type="ORF">HHK36_010697</name>
</gene>
<evidence type="ECO:0000256" key="2">
    <source>
        <dbReference type="ARBA" id="ARBA00004167"/>
    </source>
</evidence>
<feature type="transmembrane region" description="Helical" evidence="15">
    <location>
        <begin position="25"/>
        <end position="47"/>
    </location>
</feature>
<dbReference type="PANTHER" id="PTHR46913:SF1">
    <property type="entry name" value="RING-H2 FINGER PROTEIN ATL16"/>
    <property type="match status" value="1"/>
</dbReference>
<dbReference type="GO" id="GO:0008270">
    <property type="term" value="F:zinc ion binding"/>
    <property type="evidence" value="ECO:0007669"/>
    <property type="project" value="UniProtKB-KW"/>
</dbReference>
<protein>
    <recommendedName>
        <fullName evidence="4">RING-type E3 ubiquitin transferase</fullName>
        <ecNumber evidence="4">2.3.2.27</ecNumber>
    </recommendedName>
</protein>
<dbReference type="OrthoDB" id="8062037at2759"/>
<dbReference type="CDD" id="cd16461">
    <property type="entry name" value="RING-H2_EL5-like"/>
    <property type="match status" value="1"/>
</dbReference>
<dbReference type="Gene3D" id="3.30.40.10">
    <property type="entry name" value="Zinc/RING finger domain, C3HC4 (zinc finger)"/>
    <property type="match status" value="1"/>
</dbReference>
<sequence>MFSPPESPSSEHEILPTIHSYDGKVMLAAIISLLLVILFVLLLHLYARWFTTQAHPRRRPSLSISHVVLGPTQVHHIGAFTYVNTHSECATNGLDASIIASLPLFVYESSECENGLECVVCLGVFKEDDIGRNLPKCGHPFHVECIDMWLQSHSTCPICRASVLPEKSTGIVSSSSSIEVIIPPEGSRDPPETISGESVVIDGDSHLEISFEVPNSESIVSKDSPSTSSSLGCSLKRMLSRNRSERRVYPSSNVNHELDV</sequence>
<keyword evidence="8 13" id="KW-0863">Zinc-finger</keyword>
<dbReference type="GO" id="GO:0061630">
    <property type="term" value="F:ubiquitin protein ligase activity"/>
    <property type="evidence" value="ECO:0007669"/>
    <property type="project" value="UniProtKB-EC"/>
</dbReference>
<dbReference type="SMART" id="SM00184">
    <property type="entry name" value="RING"/>
    <property type="match status" value="1"/>
</dbReference>
<evidence type="ECO:0000256" key="14">
    <source>
        <dbReference type="SAM" id="MobiDB-lite"/>
    </source>
</evidence>
<keyword evidence="10" id="KW-0862">Zinc</keyword>
<evidence type="ECO:0000256" key="10">
    <source>
        <dbReference type="ARBA" id="ARBA00022833"/>
    </source>
</evidence>
<evidence type="ECO:0000256" key="12">
    <source>
        <dbReference type="ARBA" id="ARBA00023136"/>
    </source>
</evidence>
<evidence type="ECO:0000256" key="11">
    <source>
        <dbReference type="ARBA" id="ARBA00022989"/>
    </source>
</evidence>
<dbReference type="InterPro" id="IPR013083">
    <property type="entry name" value="Znf_RING/FYVE/PHD"/>
</dbReference>
<dbReference type="GO" id="GO:0016020">
    <property type="term" value="C:membrane"/>
    <property type="evidence" value="ECO:0007669"/>
    <property type="project" value="UniProtKB-SubCell"/>
</dbReference>
<keyword evidence="11 15" id="KW-1133">Transmembrane helix</keyword>
<dbReference type="GO" id="GO:0016567">
    <property type="term" value="P:protein ubiquitination"/>
    <property type="evidence" value="ECO:0007669"/>
    <property type="project" value="InterPro"/>
</dbReference>
<dbReference type="InterPro" id="IPR001841">
    <property type="entry name" value="Znf_RING"/>
</dbReference>
<evidence type="ECO:0000256" key="1">
    <source>
        <dbReference type="ARBA" id="ARBA00000900"/>
    </source>
</evidence>
<dbReference type="AlphaFoldDB" id="A0A834ZCF2"/>
<proteinExistence type="predicted"/>
<evidence type="ECO:0000313" key="17">
    <source>
        <dbReference type="EMBL" id="KAF8402608.1"/>
    </source>
</evidence>
<evidence type="ECO:0000313" key="18">
    <source>
        <dbReference type="Proteomes" id="UP000655225"/>
    </source>
</evidence>
<keyword evidence="5" id="KW-0808">Transferase</keyword>
<evidence type="ECO:0000256" key="15">
    <source>
        <dbReference type="SAM" id="Phobius"/>
    </source>
</evidence>
<feature type="domain" description="RING-type" evidence="16">
    <location>
        <begin position="118"/>
        <end position="160"/>
    </location>
</feature>
<feature type="region of interest" description="Disordered" evidence="14">
    <location>
        <begin position="241"/>
        <end position="260"/>
    </location>
</feature>
<dbReference type="EMBL" id="JABCRI010000007">
    <property type="protein sequence ID" value="KAF8402608.1"/>
    <property type="molecule type" value="Genomic_DNA"/>
</dbReference>
<keyword evidence="12 15" id="KW-0472">Membrane</keyword>
<evidence type="ECO:0000256" key="5">
    <source>
        <dbReference type="ARBA" id="ARBA00022679"/>
    </source>
</evidence>
<name>A0A834ZCF2_TETSI</name>
<dbReference type="PANTHER" id="PTHR46913">
    <property type="entry name" value="RING-H2 FINGER PROTEIN ATL16"/>
    <property type="match status" value="1"/>
</dbReference>
<dbReference type="SUPFAM" id="SSF57850">
    <property type="entry name" value="RING/U-box"/>
    <property type="match status" value="1"/>
</dbReference>
<comment type="catalytic activity">
    <reaction evidence="1">
        <text>S-ubiquitinyl-[E2 ubiquitin-conjugating enzyme]-L-cysteine + [acceptor protein]-L-lysine = [E2 ubiquitin-conjugating enzyme]-L-cysteine + N(6)-ubiquitinyl-[acceptor protein]-L-lysine.</text>
        <dbReference type="EC" id="2.3.2.27"/>
    </reaction>
</comment>
<evidence type="ECO:0000256" key="4">
    <source>
        <dbReference type="ARBA" id="ARBA00012483"/>
    </source>
</evidence>
<evidence type="ECO:0000256" key="7">
    <source>
        <dbReference type="ARBA" id="ARBA00022723"/>
    </source>
</evidence>
<accession>A0A834ZCF2</accession>
<keyword evidence="6 15" id="KW-0812">Transmembrane</keyword>
<evidence type="ECO:0000256" key="6">
    <source>
        <dbReference type="ARBA" id="ARBA00022692"/>
    </source>
</evidence>
<reference evidence="17 18" key="1">
    <citation type="submission" date="2020-04" db="EMBL/GenBank/DDBJ databases">
        <title>Plant Genome Project.</title>
        <authorList>
            <person name="Zhang R.-G."/>
        </authorList>
    </citation>
    <scope>NUCLEOTIDE SEQUENCE [LARGE SCALE GENOMIC DNA]</scope>
    <source>
        <strain evidence="17">YNK0</strain>
        <tissue evidence="17">Leaf</tissue>
    </source>
</reference>
<dbReference type="EC" id="2.3.2.27" evidence="4"/>
<evidence type="ECO:0000256" key="13">
    <source>
        <dbReference type="PROSITE-ProRule" id="PRU00175"/>
    </source>
</evidence>
<dbReference type="PROSITE" id="PS50089">
    <property type="entry name" value="ZF_RING_2"/>
    <property type="match status" value="1"/>
</dbReference>
<comment type="subcellular location">
    <subcellularLocation>
        <location evidence="2">Membrane</location>
        <topology evidence="2">Single-pass membrane protein</topology>
    </subcellularLocation>
</comment>
<evidence type="ECO:0000256" key="8">
    <source>
        <dbReference type="ARBA" id="ARBA00022771"/>
    </source>
</evidence>
<comment type="caution">
    <text evidence="17">The sequence shown here is derived from an EMBL/GenBank/DDBJ whole genome shotgun (WGS) entry which is preliminary data.</text>
</comment>
<feature type="compositionally biased region" description="Polar residues" evidence="14">
    <location>
        <begin position="250"/>
        <end position="260"/>
    </location>
</feature>
<dbReference type="Pfam" id="PF13639">
    <property type="entry name" value="zf-RING_2"/>
    <property type="match status" value="1"/>
</dbReference>
<evidence type="ECO:0000259" key="16">
    <source>
        <dbReference type="PROSITE" id="PS50089"/>
    </source>
</evidence>
<dbReference type="OMA" id="VFPSARQ"/>